<accession>A0A9W7BWR8</accession>
<feature type="region of interest" description="Disordered" evidence="1">
    <location>
        <begin position="364"/>
        <end position="415"/>
    </location>
</feature>
<gene>
    <name evidence="3" type="ORF">TrST_g12229</name>
</gene>
<comment type="caution">
    <text evidence="3">The sequence shown here is derived from an EMBL/GenBank/DDBJ whole genome shotgun (WGS) entry which is preliminary data.</text>
</comment>
<dbReference type="Pfam" id="PF04046">
    <property type="entry name" value="PSP"/>
    <property type="match status" value="1"/>
</dbReference>
<keyword evidence="4" id="KW-1185">Reference proteome</keyword>
<proteinExistence type="predicted"/>
<dbReference type="SMART" id="SM00581">
    <property type="entry name" value="PSP"/>
    <property type="match status" value="1"/>
</dbReference>
<protein>
    <recommendedName>
        <fullName evidence="2">PSP proline-rich domain-containing protein</fullName>
    </recommendedName>
</protein>
<feature type="compositionally biased region" description="Acidic residues" evidence="1">
    <location>
        <begin position="500"/>
        <end position="511"/>
    </location>
</feature>
<dbReference type="Proteomes" id="UP001165085">
    <property type="component" value="Unassembled WGS sequence"/>
</dbReference>
<sequence length="518" mass="57014">MGSKKKSNKEKNAARNARKKLQKSQSSSSSSTTTLANVTPAATPTSSDVEYVVEDLKVNEAFQGEMFDKFKVDFQEKDDPAEQDKNVKEEAPESDSDEDDSSSKQLSRKQKKLNRLTVAELKQLVSAPEVVETHDVTASDPAFLVHLKSVPNTVAVPAHWSQKRKYLQGKRGIEKLPFALPKFIEDTGIAEIRGAIADKEDESSAKQAGRSRVAPKMGKIDIDYKVLHDAFFKYQTKPKLTKLGDLYYEGKEFEQDVNTFTPGQYSTELKTACGITSDLTPPPWLQNQQRFGPPPSYPNLKIPGVNAPLPSGASFGFHQGGWGKPPCDQYGRGLYGDVFGQSTEKEKASYFYAGDGTVVLVKKWGTRPEPGDDDYESSSEEESSDEEESEEDEEEDVTPTEHTGGTTSVSNSTLADGYASVASNLVLRKEAGEETPQLYTVLKTQNRKAGEGEVFGSDITYVLPGKGGTESTVSDIKGDESVISNIGRGKKKSKRKRGEDDDSEEEEEEEDGNKKFKF</sequence>
<feature type="compositionally biased region" description="Polar residues" evidence="1">
    <location>
        <begin position="400"/>
        <end position="414"/>
    </location>
</feature>
<feature type="domain" description="PSP proline-rich" evidence="2">
    <location>
        <begin position="257"/>
        <end position="311"/>
    </location>
</feature>
<feature type="compositionally biased region" description="Polar residues" evidence="1">
    <location>
        <begin position="36"/>
        <end position="48"/>
    </location>
</feature>
<dbReference type="InterPro" id="IPR007180">
    <property type="entry name" value="DUF382"/>
</dbReference>
<dbReference type="EMBL" id="BRXY01000450">
    <property type="protein sequence ID" value="GMH95836.1"/>
    <property type="molecule type" value="Genomic_DNA"/>
</dbReference>
<dbReference type="PANTHER" id="PTHR12785:SF6">
    <property type="entry name" value="SPLICING FACTOR 3B SUBUNIT 2"/>
    <property type="match status" value="1"/>
</dbReference>
<feature type="compositionally biased region" description="Low complexity" evidence="1">
    <location>
        <begin position="23"/>
        <end position="35"/>
    </location>
</feature>
<dbReference type="InterPro" id="IPR006568">
    <property type="entry name" value="PSP_pro-rich"/>
</dbReference>
<dbReference type="InterPro" id="IPR052584">
    <property type="entry name" value="U2_snRNP_Complex_Component"/>
</dbReference>
<dbReference type="AlphaFoldDB" id="A0A9W7BWR8"/>
<dbReference type="PANTHER" id="PTHR12785">
    <property type="entry name" value="SPLICING FACTOR 3B"/>
    <property type="match status" value="1"/>
</dbReference>
<name>A0A9W7BWR8_9STRA</name>
<reference evidence="4" key="1">
    <citation type="journal article" date="2023" name="Commun. Biol.">
        <title>Genome analysis of Parmales, the sister group of diatoms, reveals the evolutionary specialization of diatoms from phago-mixotrophs to photoautotrophs.</title>
        <authorList>
            <person name="Ban H."/>
            <person name="Sato S."/>
            <person name="Yoshikawa S."/>
            <person name="Yamada K."/>
            <person name="Nakamura Y."/>
            <person name="Ichinomiya M."/>
            <person name="Sato N."/>
            <person name="Blanc-Mathieu R."/>
            <person name="Endo H."/>
            <person name="Kuwata A."/>
            <person name="Ogata H."/>
        </authorList>
    </citation>
    <scope>NUCLEOTIDE SEQUENCE [LARGE SCALE GENOMIC DNA]</scope>
    <source>
        <strain evidence="4">NIES 3701</strain>
    </source>
</reference>
<feature type="region of interest" description="Disordered" evidence="1">
    <location>
        <begin position="1"/>
        <end position="49"/>
    </location>
</feature>
<feature type="compositionally biased region" description="Acidic residues" evidence="1">
    <location>
        <begin position="371"/>
        <end position="398"/>
    </location>
</feature>
<feature type="compositionally biased region" description="Basic and acidic residues" evidence="1">
    <location>
        <begin position="73"/>
        <end position="91"/>
    </location>
</feature>
<dbReference type="GO" id="GO:0005634">
    <property type="term" value="C:nucleus"/>
    <property type="evidence" value="ECO:0007669"/>
    <property type="project" value="InterPro"/>
</dbReference>
<feature type="region of interest" description="Disordered" evidence="1">
    <location>
        <begin position="465"/>
        <end position="518"/>
    </location>
</feature>
<evidence type="ECO:0000259" key="2">
    <source>
        <dbReference type="SMART" id="SM00581"/>
    </source>
</evidence>
<feature type="region of interest" description="Disordered" evidence="1">
    <location>
        <begin position="73"/>
        <end position="111"/>
    </location>
</feature>
<dbReference type="Pfam" id="PF04037">
    <property type="entry name" value="DUF382"/>
    <property type="match status" value="1"/>
</dbReference>
<evidence type="ECO:0000313" key="3">
    <source>
        <dbReference type="EMBL" id="GMH95836.1"/>
    </source>
</evidence>
<dbReference type="OrthoDB" id="10260794at2759"/>
<organism evidence="3 4">
    <name type="scientific">Triparma strigata</name>
    <dbReference type="NCBI Taxonomy" id="1606541"/>
    <lineage>
        <taxon>Eukaryota</taxon>
        <taxon>Sar</taxon>
        <taxon>Stramenopiles</taxon>
        <taxon>Ochrophyta</taxon>
        <taxon>Bolidophyceae</taxon>
        <taxon>Parmales</taxon>
        <taxon>Triparmaceae</taxon>
        <taxon>Triparma</taxon>
    </lineage>
</organism>
<evidence type="ECO:0000313" key="4">
    <source>
        <dbReference type="Proteomes" id="UP001165085"/>
    </source>
</evidence>
<evidence type="ECO:0000256" key="1">
    <source>
        <dbReference type="SAM" id="MobiDB-lite"/>
    </source>
</evidence>